<dbReference type="GO" id="GO:0090110">
    <property type="term" value="P:COPII-coated vesicle cargo loading"/>
    <property type="evidence" value="ECO:0007669"/>
    <property type="project" value="TreeGrafter"/>
</dbReference>
<dbReference type="Gene3D" id="2.130.10.10">
    <property type="entry name" value="YVTN repeat-like/Quinoprotein amine dehydrogenase"/>
    <property type="match status" value="1"/>
</dbReference>
<dbReference type="GO" id="GO:0005789">
    <property type="term" value="C:endoplasmic reticulum membrane"/>
    <property type="evidence" value="ECO:0007669"/>
    <property type="project" value="UniProtKB-SubCell"/>
</dbReference>
<dbReference type="InterPro" id="IPR015943">
    <property type="entry name" value="WD40/YVTN_repeat-like_dom_sf"/>
</dbReference>
<feature type="transmembrane region" description="Helical" evidence="17">
    <location>
        <begin position="1515"/>
        <end position="1537"/>
    </location>
</feature>
<feature type="domain" description="SRA1/Sec31" evidence="18">
    <location>
        <begin position="1139"/>
        <end position="1274"/>
    </location>
</feature>
<dbReference type="FunFam" id="1.20.940.10:FF:000007">
    <property type="entry name" value="Protein transport protein (SEC31), putative"/>
    <property type="match status" value="1"/>
</dbReference>
<evidence type="ECO:0000256" key="10">
    <source>
        <dbReference type="ARBA" id="ARBA00022892"/>
    </source>
</evidence>
<keyword evidence="12 17" id="KW-0472">Membrane</keyword>
<feature type="region of interest" description="Disordered" evidence="16">
    <location>
        <begin position="481"/>
        <end position="509"/>
    </location>
</feature>
<dbReference type="Pfam" id="PF00400">
    <property type="entry name" value="WD40"/>
    <property type="match status" value="1"/>
</dbReference>
<feature type="repeat" description="WD" evidence="15">
    <location>
        <begin position="163"/>
        <end position="205"/>
    </location>
</feature>
<dbReference type="PANTHER" id="PTHR13923">
    <property type="entry name" value="SEC31-RELATED PROTEIN"/>
    <property type="match status" value="1"/>
</dbReference>
<feature type="compositionally biased region" description="Pro residues" evidence="16">
    <location>
        <begin position="1019"/>
        <end position="1035"/>
    </location>
</feature>
<reference evidence="20" key="1">
    <citation type="submission" date="2020-02" db="EMBL/GenBank/DDBJ databases">
        <title>Identification and distribution of gene clusters putatively required for synthesis of sphingolipid metabolism inhibitors in phylogenetically diverse species of the filamentous fungus Fusarium.</title>
        <authorList>
            <person name="Kim H.-S."/>
            <person name="Busman M."/>
            <person name="Brown D.W."/>
            <person name="Divon H."/>
            <person name="Uhlig S."/>
            <person name="Proctor R.H."/>
        </authorList>
    </citation>
    <scope>NUCLEOTIDE SEQUENCE [LARGE SCALE GENOMIC DNA]</scope>
    <source>
        <strain evidence="20">NRRL 39464</strain>
    </source>
</reference>
<feature type="repeat" description="WD" evidence="15">
    <location>
        <begin position="253"/>
        <end position="295"/>
    </location>
</feature>
<dbReference type="PANTHER" id="PTHR13923:SF11">
    <property type="entry name" value="SECRETORY 31, ISOFORM D"/>
    <property type="match status" value="1"/>
</dbReference>
<dbReference type="GO" id="GO:0005198">
    <property type="term" value="F:structural molecule activity"/>
    <property type="evidence" value="ECO:0007669"/>
    <property type="project" value="TreeGrafter"/>
</dbReference>
<evidence type="ECO:0000256" key="12">
    <source>
        <dbReference type="ARBA" id="ARBA00023136"/>
    </source>
</evidence>
<dbReference type="InterPro" id="IPR001680">
    <property type="entry name" value="WD40_rpt"/>
</dbReference>
<dbReference type="GO" id="GO:0030127">
    <property type="term" value="C:COPII vesicle coat"/>
    <property type="evidence" value="ECO:0007669"/>
    <property type="project" value="TreeGrafter"/>
</dbReference>
<proteinExistence type="inferred from homology"/>
<evidence type="ECO:0000256" key="7">
    <source>
        <dbReference type="ARBA" id="ARBA00022574"/>
    </source>
</evidence>
<dbReference type="GO" id="GO:0015031">
    <property type="term" value="P:protein transport"/>
    <property type="evidence" value="ECO:0007669"/>
    <property type="project" value="UniProtKB-KW"/>
</dbReference>
<evidence type="ECO:0000256" key="13">
    <source>
        <dbReference type="ARBA" id="ARBA00023329"/>
    </source>
</evidence>
<keyword evidence="13" id="KW-0968">Cytoplasmic vesicle</keyword>
<dbReference type="PROSITE" id="PS50294">
    <property type="entry name" value="WD_REPEATS_REGION"/>
    <property type="match status" value="1"/>
</dbReference>
<feature type="region of interest" description="Disordered" evidence="16">
    <location>
        <begin position="1319"/>
        <end position="1423"/>
    </location>
</feature>
<feature type="domain" description="Sec16 Sec23-binding" evidence="19">
    <location>
        <begin position="554"/>
        <end position="774"/>
    </location>
</feature>
<name>A0A8H5EPT0_FUSOX</name>
<dbReference type="GO" id="GO:0007029">
    <property type="term" value="P:endoplasmic reticulum organization"/>
    <property type="evidence" value="ECO:0007669"/>
    <property type="project" value="TreeGrafter"/>
</dbReference>
<dbReference type="PROSITE" id="PS50082">
    <property type="entry name" value="WD_REPEATS_2"/>
    <property type="match status" value="2"/>
</dbReference>
<keyword evidence="8" id="KW-0677">Repeat</keyword>
<feature type="compositionally biased region" description="Pro residues" evidence="16">
    <location>
        <begin position="1074"/>
        <end position="1088"/>
    </location>
</feature>
<feature type="compositionally biased region" description="Low complexity" evidence="16">
    <location>
        <begin position="1057"/>
        <end position="1073"/>
    </location>
</feature>
<evidence type="ECO:0000256" key="1">
    <source>
        <dbReference type="ARBA" id="ARBA00004299"/>
    </source>
</evidence>
<feature type="compositionally biased region" description="Low complexity" evidence="16">
    <location>
        <begin position="1388"/>
        <end position="1399"/>
    </location>
</feature>
<evidence type="ECO:0000256" key="16">
    <source>
        <dbReference type="SAM" id="MobiDB-lite"/>
    </source>
</evidence>
<dbReference type="EMBL" id="JAAFOW010000181">
    <property type="protein sequence ID" value="KAF5267937.1"/>
    <property type="molecule type" value="Genomic_DNA"/>
</dbReference>
<feature type="compositionally biased region" description="Low complexity" evidence="16">
    <location>
        <begin position="793"/>
        <end position="811"/>
    </location>
</feature>
<keyword evidence="6" id="KW-0813">Transport</keyword>
<dbReference type="InterPro" id="IPR009917">
    <property type="entry name" value="SRA1/Sec31"/>
</dbReference>
<evidence type="ECO:0000256" key="2">
    <source>
        <dbReference type="ARBA" id="ARBA00004397"/>
    </source>
</evidence>
<comment type="similarity">
    <text evidence="3">Belongs to the WD repeat SEC31 family.</text>
</comment>
<feature type="compositionally biased region" description="Pro residues" evidence="16">
    <location>
        <begin position="1120"/>
        <end position="1140"/>
    </location>
</feature>
<keyword evidence="11" id="KW-0653">Protein transport</keyword>
<keyword evidence="9" id="KW-0256">Endoplasmic reticulum</keyword>
<dbReference type="InterPro" id="IPR028143">
    <property type="entry name" value="Get2/sif1"/>
</dbReference>
<keyword evidence="17" id="KW-1133">Transmembrane helix</keyword>
<evidence type="ECO:0000256" key="11">
    <source>
        <dbReference type="ARBA" id="ARBA00022927"/>
    </source>
</evidence>
<dbReference type="InterPro" id="IPR040251">
    <property type="entry name" value="SEC31-like"/>
</dbReference>
<evidence type="ECO:0000256" key="8">
    <source>
        <dbReference type="ARBA" id="ARBA00022737"/>
    </source>
</evidence>
<evidence type="ECO:0000256" key="3">
    <source>
        <dbReference type="ARBA" id="ARBA00009358"/>
    </source>
</evidence>
<feature type="compositionally biased region" description="Acidic residues" evidence="16">
    <location>
        <begin position="485"/>
        <end position="494"/>
    </location>
</feature>
<keyword evidence="10" id="KW-0931">ER-Golgi transport</keyword>
<feature type="compositionally biased region" description="Basic and acidic residues" evidence="16">
    <location>
        <begin position="495"/>
        <end position="505"/>
    </location>
</feature>
<evidence type="ECO:0000256" key="17">
    <source>
        <dbReference type="SAM" id="Phobius"/>
    </source>
</evidence>
<comment type="subcellular location">
    <subcellularLocation>
        <location evidence="1">Cytoplasmic vesicle</location>
        <location evidence="1">COPII-coated vesicle membrane</location>
        <topology evidence="1">Peripheral membrane protein</topology>
        <orientation evidence="1">Cytoplasmic side</orientation>
    </subcellularLocation>
    <subcellularLocation>
        <location evidence="2">Endoplasmic reticulum membrane</location>
        <topology evidence="2">Peripheral membrane protein</topology>
        <orientation evidence="2">Cytoplasmic side</orientation>
    </subcellularLocation>
</comment>
<sequence>MVRLREIPRTAAFAWSPGAGKPILVTGTRAGAVDVDFSDESKLELWDLALDDQQQGLELQPVASISTDARFYDVAWGPPNKDHPRGIIAGALENGSLDLWDAEKLIAGESDALISQTSKHSGPIKTLEFNPLKPQILATAGAKGELFIYDVNDIANPFRLGNAAARSDDIECLAWNQKVSHILATGGNGGFVTVWDLKTKKASLTLNNNRKAVSSIAWDPNNSTKLLTATPDDNSPVILLWNLRNSNAPERTLQGHESGILSLSWCQQDADLLLSSGKDNRTIVWNPNTGERYGELPEVTNWTFLTRFNPHNPNLSATASFDGKITVQTLQNTNPDTTKAAAEKNLDDEDFFRAAQDQPQDASWSLAKAPNWFERPVGASFGFGGKIVVFKPNATQPGQKRSSKILITNFSVDSDISTATEKFQEDIASGKISEICADRVEQAKTDEEKADWKVMETLVGENPRSKIVEYLGFTKDDLTNGSAEEASEVQDDEETKPSDEDVEEKKKKRVSSFFDGAEGDSDDFLSNLAATKGAKTDNPFHLFSDSDTAVEKNITSALMLGNFSKATELCLKEDRFADAFLIANCGGQELVDKVQAAYLSRKSGMPSYMRLLGSVIAKNLWDVVYNADLENWKETMAIICTFSDPNEFSDLCEALGDRINEEGDRKDASFCYLVGSKLEKVVSIWADEFDEAEQAGLKEESEDSTFSVHARTLQNFIEKVTVFRHATKFQDNETSLTSDWKLSVLYDKYTEYADILAGHGQLETAQKYLDLLPSNYPAAELARNRVRLATKKPSAQPASRVPASSSRTSSRLQPAVGYQPPQPAPVVGTVPGSVPANPYSHIAPSPAAPRSTGSPAQQYQPPSNPYQPQNSYAPPAQTGYGAPSGYQPPAQPGYGAPAPLGPPPMSGPPRNTTPSSMTPAAKMKNMDNWNDVPLVTKAPPARRTTPSVQPITSPFPGQQGTGVPPPPPGASPFGQRTGSTPPPPPPKGSAPPRVQSPLAAPPQNFQAPPPPAVSSHNPYAPPPLAAGAIPPPMPNVVPRTASPYNAPPAGGPPTNRYAPTPAAQQQQQYSQPPGSVPPPGATSRPPPAGSFGAPPQQSTPHNQYAPSPYGVPPAQQSAPPTGPPPTGPPPMGRPGPPGGPPAASSPKPTPPPPQASAPPRARHPAGDRSHIPPNAQRLVDILAQDMQRVASKAPATFAPQVKDTQKRLGLLFDHLNNEELVKPDTIEQLTELANAIEARNYEGAHRLQVELQRDKTEECGNWMVGVKRLISMSKATPCQWIPTRPKYHIIVTRAHQHQYFNIDTNKTSPNNYQIMSEATQSPEDAAAQRAAEQARLRKERREAKLKAGGSARLNKITGLGGRIPGDPEPTTASTAMADAPTPAPAPAPAASASAASATADHADPEEVDISDHYYEPKRTATSRTNAPEITEPAISEDQLRQMMLGFERGNGSGTASPAPGAAEEDPMMKMMSQLMAGAGLPAGSMPPFPGMPGMAPGQGPPVPPTAVRNSASTNLWRLLHALVALGLGFYIVILTPFTGSKIERERAALAGTTPADPLIAAAEPELETELEHRKKLFFWTFATAESLLLTTRFFLDRRGSPPSGIVGTVVQFLPQPAKGYVEVVMRYGQIFTTVRSDMLACIFVLGAVAWFKG</sequence>
<feature type="region of interest" description="Disordered" evidence="16">
    <location>
        <begin position="790"/>
        <end position="1172"/>
    </location>
</feature>
<dbReference type="InterPro" id="IPR036322">
    <property type="entry name" value="WD40_repeat_dom_sf"/>
</dbReference>
<evidence type="ECO:0000256" key="4">
    <source>
        <dbReference type="ARBA" id="ARBA00013507"/>
    </source>
</evidence>
<dbReference type="Gene3D" id="1.20.940.10">
    <property type="entry name" value="Functional domain of the splicing factor Prp18"/>
    <property type="match status" value="1"/>
</dbReference>
<dbReference type="GO" id="GO:0070971">
    <property type="term" value="C:endoplasmic reticulum exit site"/>
    <property type="evidence" value="ECO:0007669"/>
    <property type="project" value="TreeGrafter"/>
</dbReference>
<evidence type="ECO:0000259" key="19">
    <source>
        <dbReference type="Pfam" id="PF12931"/>
    </source>
</evidence>
<gene>
    <name evidence="20" type="ORF">FOXYS1_1175</name>
</gene>
<feature type="compositionally biased region" description="Low complexity" evidence="16">
    <location>
        <begin position="997"/>
        <end position="1006"/>
    </location>
</feature>
<protein>
    <recommendedName>
        <fullName evidence="5">Protein transport protein SEC31</fullName>
    </recommendedName>
    <alternativeName>
        <fullName evidence="4">Protein transport protein sec31</fullName>
    </alternativeName>
</protein>
<evidence type="ECO:0000256" key="5">
    <source>
        <dbReference type="ARBA" id="ARBA00021236"/>
    </source>
</evidence>
<evidence type="ECO:0000256" key="9">
    <source>
        <dbReference type="ARBA" id="ARBA00022824"/>
    </source>
</evidence>
<feature type="compositionally biased region" description="Low complexity" evidence="16">
    <location>
        <begin position="1369"/>
        <end position="1380"/>
    </location>
</feature>
<feature type="compositionally biased region" description="Basic and acidic residues" evidence="16">
    <location>
        <begin position="1332"/>
        <end position="1345"/>
    </location>
</feature>
<dbReference type="Pfam" id="PF12931">
    <property type="entry name" value="TPR_Sec16"/>
    <property type="match status" value="1"/>
</dbReference>
<feature type="compositionally biased region" description="Low complexity" evidence="16">
    <location>
        <begin position="881"/>
        <end position="898"/>
    </location>
</feature>
<dbReference type="Proteomes" id="UP000558688">
    <property type="component" value="Unassembled WGS sequence"/>
</dbReference>
<evidence type="ECO:0000256" key="14">
    <source>
        <dbReference type="ARBA" id="ARBA00025471"/>
    </source>
</evidence>
<keyword evidence="7 15" id="KW-0853">WD repeat</keyword>
<feature type="compositionally biased region" description="Pro residues" evidence="16">
    <location>
        <begin position="1147"/>
        <end position="1156"/>
    </location>
</feature>
<evidence type="ECO:0000313" key="21">
    <source>
        <dbReference type="Proteomes" id="UP000558688"/>
    </source>
</evidence>
<dbReference type="Pfam" id="PF07304">
    <property type="entry name" value="SRA1"/>
    <property type="match status" value="1"/>
</dbReference>
<evidence type="ECO:0000256" key="6">
    <source>
        <dbReference type="ARBA" id="ARBA00022448"/>
    </source>
</evidence>
<keyword evidence="17" id="KW-0812">Transmembrane</keyword>
<feature type="compositionally biased region" description="Polar residues" evidence="16">
    <location>
        <begin position="1095"/>
        <end position="1105"/>
    </location>
</feature>
<organism evidence="20 21">
    <name type="scientific">Fusarium oxysporum</name>
    <name type="common">Fusarium vascular wilt</name>
    <dbReference type="NCBI Taxonomy" id="5507"/>
    <lineage>
        <taxon>Eukaryota</taxon>
        <taxon>Fungi</taxon>
        <taxon>Dikarya</taxon>
        <taxon>Ascomycota</taxon>
        <taxon>Pezizomycotina</taxon>
        <taxon>Sordariomycetes</taxon>
        <taxon>Hypocreomycetidae</taxon>
        <taxon>Hypocreales</taxon>
        <taxon>Nectriaceae</taxon>
        <taxon>Fusarium</taxon>
        <taxon>Fusarium oxysporum species complex</taxon>
    </lineage>
</organism>
<dbReference type="Gene3D" id="1.25.40.1030">
    <property type="match status" value="1"/>
</dbReference>
<dbReference type="FunFam" id="2.130.10.10:FF:000193">
    <property type="entry name" value="Protein transport protein SEC31, putative"/>
    <property type="match status" value="1"/>
</dbReference>
<dbReference type="SUPFAM" id="SSF50978">
    <property type="entry name" value="WD40 repeat-like"/>
    <property type="match status" value="1"/>
</dbReference>
<evidence type="ECO:0000313" key="20">
    <source>
        <dbReference type="EMBL" id="KAF5267937.1"/>
    </source>
</evidence>
<dbReference type="Pfam" id="PF08690">
    <property type="entry name" value="GET2"/>
    <property type="match status" value="1"/>
</dbReference>
<evidence type="ECO:0000259" key="18">
    <source>
        <dbReference type="Pfam" id="PF07304"/>
    </source>
</evidence>
<comment type="function">
    <text evidence="14">Component of the coat protein complex II (COPII) which promotes the formation of transport vesicles from the endoplasmic reticulum (ER). The coat has two main functions, the physical deformation of the endoplasmic reticulum membrane into vesicles and the selection of cargo molecules.</text>
</comment>
<feature type="compositionally biased region" description="Pro residues" evidence="16">
    <location>
        <begin position="980"/>
        <end position="989"/>
    </location>
</feature>
<comment type="caution">
    <text evidence="20">The sequence shown here is derived from an EMBL/GenBank/DDBJ whole genome shotgun (WGS) entry which is preliminary data.</text>
</comment>
<accession>A0A8H5EPT0</accession>
<feature type="compositionally biased region" description="Basic and acidic residues" evidence="16">
    <location>
        <begin position="1400"/>
        <end position="1418"/>
    </location>
</feature>
<evidence type="ECO:0000256" key="15">
    <source>
        <dbReference type="PROSITE-ProRule" id="PRU00221"/>
    </source>
</evidence>
<dbReference type="SMART" id="SM00320">
    <property type="entry name" value="WD40"/>
    <property type="match status" value="6"/>
</dbReference>
<dbReference type="InterPro" id="IPR024298">
    <property type="entry name" value="Sec16_Sec23-bd"/>
</dbReference>
<feature type="compositionally biased region" description="Low complexity" evidence="16">
    <location>
        <begin position="854"/>
        <end position="872"/>
    </location>
</feature>